<evidence type="ECO:0000256" key="3">
    <source>
        <dbReference type="ARBA" id="ARBA00023015"/>
    </source>
</evidence>
<dbReference type="EMBL" id="JAPDFR010000001">
    <property type="protein sequence ID" value="KAK0392808.1"/>
    <property type="molecule type" value="Genomic_DNA"/>
</dbReference>
<dbReference type="Proteomes" id="UP001175261">
    <property type="component" value="Unassembled WGS sequence"/>
</dbReference>
<sequence length="636" mass="69718">MSNQLPPGSMPPGLPTTYPTTSSTYSTEGPGDMLATAYGTYPTSQGGDPYRTSPGASISSHPLPSMRTFDPISQQRPVPHGGGQAMPYGGQQPMPPGAAHPMHMPPEAFPGYYSPMMGMGQPYGISPESMVTRYNMPPDARYVGHHRPGPKKEIKRRTKTGCLTCRKRRIKCDESQPTCNNCKKSKRDCLGYDPMFRQATSPNQPSPSPQSTQGSIVTAPLGLSPSPSSSTQTALHQGPYGSSSALPGAYPPSSRQTPPSATSQLSQDAHFGGQQPPPPSLRGPPGYDYYPPPPDQVYRPGVPTSLPEQSYHPGQRPSFDDPYHYRACADVEGCSAVSPLGPVFGMMLEDIINQLGPHVAPQQANPTGEALVEVTKVYHEMYAGSLSTFFETNWFYFTDNGKMTFPRDRRGVELMMSFLKLLESANTDAAQHQDRLGKLELRVVWELARTAYYTVSPDASPAAQGVLPSWTDPLEARGRVQVVEALLDGEYLAKNPLTPPYRDNDAHRVRQFDFWYSLAELVCRRDDNHGPAATKMRQDCLARMRSLLDGRENRDVLYSIAVVREMSPRYASMDPSTAPQYINETDPRCRFLVASKFLTNEARSEGGSSNVIRRFSEIAVYAHISPGVCSQTALPA</sequence>
<organism evidence="9 10">
    <name type="scientific">Sarocladium strictum</name>
    <name type="common">Black bundle disease fungus</name>
    <name type="synonym">Acremonium strictum</name>
    <dbReference type="NCBI Taxonomy" id="5046"/>
    <lineage>
        <taxon>Eukaryota</taxon>
        <taxon>Fungi</taxon>
        <taxon>Dikarya</taxon>
        <taxon>Ascomycota</taxon>
        <taxon>Pezizomycotina</taxon>
        <taxon>Sordariomycetes</taxon>
        <taxon>Hypocreomycetidae</taxon>
        <taxon>Hypocreales</taxon>
        <taxon>Sarocladiaceae</taxon>
        <taxon>Sarocladium</taxon>
    </lineage>
</organism>
<protein>
    <recommendedName>
        <fullName evidence="8">Zn(2)-C6 fungal-type domain-containing protein</fullName>
    </recommendedName>
</protein>
<dbReference type="CDD" id="cd00067">
    <property type="entry name" value="GAL4"/>
    <property type="match status" value="1"/>
</dbReference>
<evidence type="ECO:0000256" key="1">
    <source>
        <dbReference type="ARBA" id="ARBA00022723"/>
    </source>
</evidence>
<evidence type="ECO:0000256" key="5">
    <source>
        <dbReference type="ARBA" id="ARBA00023163"/>
    </source>
</evidence>
<keyword evidence="10" id="KW-1185">Reference proteome</keyword>
<evidence type="ECO:0000256" key="6">
    <source>
        <dbReference type="ARBA" id="ARBA00023242"/>
    </source>
</evidence>
<keyword evidence="3" id="KW-0805">Transcription regulation</keyword>
<dbReference type="Pfam" id="PF00172">
    <property type="entry name" value="Zn_clus"/>
    <property type="match status" value="1"/>
</dbReference>
<accession>A0AA39LD15</accession>
<evidence type="ECO:0000256" key="2">
    <source>
        <dbReference type="ARBA" id="ARBA00022833"/>
    </source>
</evidence>
<dbReference type="GO" id="GO:0003677">
    <property type="term" value="F:DNA binding"/>
    <property type="evidence" value="ECO:0007669"/>
    <property type="project" value="UniProtKB-KW"/>
</dbReference>
<dbReference type="PROSITE" id="PS50048">
    <property type="entry name" value="ZN2_CY6_FUNGAL_2"/>
    <property type="match status" value="1"/>
</dbReference>
<keyword evidence="2" id="KW-0862">Zinc</keyword>
<feature type="domain" description="Zn(2)-C6 fungal-type" evidence="8">
    <location>
        <begin position="161"/>
        <end position="189"/>
    </location>
</feature>
<reference evidence="9" key="1">
    <citation type="submission" date="2022-10" db="EMBL/GenBank/DDBJ databases">
        <title>Determination and structural analysis of whole genome sequence of Sarocladium strictum F4-1.</title>
        <authorList>
            <person name="Hu L."/>
            <person name="Jiang Y."/>
        </authorList>
    </citation>
    <scope>NUCLEOTIDE SEQUENCE</scope>
    <source>
        <strain evidence="9">F4-1</strain>
    </source>
</reference>
<evidence type="ECO:0000256" key="7">
    <source>
        <dbReference type="SAM" id="MobiDB-lite"/>
    </source>
</evidence>
<dbReference type="SMART" id="SM00066">
    <property type="entry name" value="GAL4"/>
    <property type="match status" value="1"/>
</dbReference>
<feature type="region of interest" description="Disordered" evidence="7">
    <location>
        <begin position="193"/>
        <end position="318"/>
    </location>
</feature>
<dbReference type="Gene3D" id="4.10.240.10">
    <property type="entry name" value="Zn(2)-C6 fungal-type DNA-binding domain"/>
    <property type="match status" value="1"/>
</dbReference>
<dbReference type="AlphaFoldDB" id="A0AA39LD15"/>
<dbReference type="PROSITE" id="PS00463">
    <property type="entry name" value="ZN2_CY6_FUNGAL_1"/>
    <property type="match status" value="1"/>
</dbReference>
<proteinExistence type="predicted"/>
<evidence type="ECO:0000259" key="8">
    <source>
        <dbReference type="PROSITE" id="PS50048"/>
    </source>
</evidence>
<name>A0AA39LD15_SARSR</name>
<feature type="compositionally biased region" description="Low complexity" evidence="7">
    <location>
        <begin position="15"/>
        <end position="27"/>
    </location>
</feature>
<evidence type="ECO:0000313" key="10">
    <source>
        <dbReference type="Proteomes" id="UP001175261"/>
    </source>
</evidence>
<keyword evidence="6" id="KW-0539">Nucleus</keyword>
<feature type="compositionally biased region" description="Low complexity" evidence="7">
    <location>
        <begin position="198"/>
        <end position="213"/>
    </location>
</feature>
<keyword evidence="1" id="KW-0479">Metal-binding</keyword>
<dbReference type="InterPro" id="IPR036864">
    <property type="entry name" value="Zn2-C6_fun-type_DNA-bd_sf"/>
</dbReference>
<evidence type="ECO:0000313" key="9">
    <source>
        <dbReference type="EMBL" id="KAK0392808.1"/>
    </source>
</evidence>
<feature type="compositionally biased region" description="Polar residues" evidence="7">
    <location>
        <begin position="231"/>
        <end position="245"/>
    </location>
</feature>
<dbReference type="PANTHER" id="PTHR36206:SF13">
    <property type="entry name" value="TRANSCRIPTIONAL REGULATORY PROTEIN MOC3"/>
    <property type="match status" value="1"/>
</dbReference>
<feature type="compositionally biased region" description="Polar residues" evidence="7">
    <location>
        <begin position="253"/>
        <end position="267"/>
    </location>
</feature>
<keyword evidence="5" id="KW-0804">Transcription</keyword>
<comment type="caution">
    <text evidence="9">The sequence shown here is derived from an EMBL/GenBank/DDBJ whole genome shotgun (WGS) entry which is preliminary data.</text>
</comment>
<gene>
    <name evidence="9" type="ORF">NLU13_2303</name>
</gene>
<dbReference type="GO" id="GO:0000981">
    <property type="term" value="F:DNA-binding transcription factor activity, RNA polymerase II-specific"/>
    <property type="evidence" value="ECO:0007669"/>
    <property type="project" value="InterPro"/>
</dbReference>
<evidence type="ECO:0000256" key="4">
    <source>
        <dbReference type="ARBA" id="ARBA00023125"/>
    </source>
</evidence>
<dbReference type="InterPro" id="IPR052360">
    <property type="entry name" value="Transcr_Regulatory_Proteins"/>
</dbReference>
<keyword evidence="4" id="KW-0238">DNA-binding</keyword>
<feature type="region of interest" description="Disordered" evidence="7">
    <location>
        <begin position="1"/>
        <end position="64"/>
    </location>
</feature>
<dbReference type="PANTHER" id="PTHR36206">
    <property type="entry name" value="ASPERCRYPTIN BIOSYNTHESIS CLUSTER-SPECIFIC TRANSCRIPTION REGULATOR ATNN-RELATED"/>
    <property type="match status" value="1"/>
</dbReference>
<dbReference type="GO" id="GO:0008270">
    <property type="term" value="F:zinc ion binding"/>
    <property type="evidence" value="ECO:0007669"/>
    <property type="project" value="InterPro"/>
</dbReference>
<dbReference type="SUPFAM" id="SSF57701">
    <property type="entry name" value="Zn2/Cys6 DNA-binding domain"/>
    <property type="match status" value="1"/>
</dbReference>
<dbReference type="InterPro" id="IPR001138">
    <property type="entry name" value="Zn2Cys6_DnaBD"/>
</dbReference>